<sequence>MTKVTRKTQKPRGVSTRFASRMKGRKTTRCQWRHRGSVKARNTTVIVRRPLPGTVRKKIRSYATQSKKVKKTRIPNWFFCSCACKTLNQCRKMYQNMRQSTRRRQHQKRK</sequence>
<protein>
    <recommendedName>
        <fullName evidence="4">Spermatid nuclear transition protein 3-like</fullName>
    </recommendedName>
</protein>
<feature type="compositionally biased region" description="Basic residues" evidence="1">
    <location>
        <begin position="20"/>
        <end position="31"/>
    </location>
</feature>
<dbReference type="Ensembl" id="ENSMMST00000024576.1">
    <property type="protein sequence ID" value="ENSMMSP00000022204.1"/>
    <property type="gene ID" value="ENSMMSG00000016751.1"/>
</dbReference>
<evidence type="ECO:0000256" key="1">
    <source>
        <dbReference type="SAM" id="MobiDB-lite"/>
    </source>
</evidence>
<dbReference type="Proteomes" id="UP000694544">
    <property type="component" value="Unplaced"/>
</dbReference>
<reference evidence="2" key="1">
    <citation type="submission" date="2025-08" db="UniProtKB">
        <authorList>
            <consortium name="Ensembl"/>
        </authorList>
    </citation>
    <scope>IDENTIFICATION</scope>
</reference>
<dbReference type="PANTHER" id="PTHR37876:SF2">
    <property type="entry name" value="SPERMATID NUCLEAR TRANSITION PROTEIN 4"/>
    <property type="match status" value="1"/>
</dbReference>
<feature type="region of interest" description="Disordered" evidence="1">
    <location>
        <begin position="1"/>
        <end position="31"/>
    </location>
</feature>
<keyword evidence="3" id="KW-1185">Reference proteome</keyword>
<proteinExistence type="predicted"/>
<evidence type="ECO:0008006" key="4">
    <source>
        <dbReference type="Google" id="ProtNLM"/>
    </source>
</evidence>
<evidence type="ECO:0000313" key="3">
    <source>
        <dbReference type="Proteomes" id="UP000694544"/>
    </source>
</evidence>
<organism evidence="2 3">
    <name type="scientific">Moschus moschiferus</name>
    <name type="common">Siberian musk deer</name>
    <name type="synonym">Moschus sibiricus</name>
    <dbReference type="NCBI Taxonomy" id="68415"/>
    <lineage>
        <taxon>Eukaryota</taxon>
        <taxon>Metazoa</taxon>
        <taxon>Chordata</taxon>
        <taxon>Craniata</taxon>
        <taxon>Vertebrata</taxon>
        <taxon>Euteleostomi</taxon>
        <taxon>Mammalia</taxon>
        <taxon>Eutheria</taxon>
        <taxon>Laurasiatheria</taxon>
        <taxon>Artiodactyla</taxon>
        <taxon>Ruminantia</taxon>
        <taxon>Pecora</taxon>
        <taxon>Moschidae</taxon>
        <taxon>Moschus</taxon>
    </lineage>
</organism>
<feature type="compositionally biased region" description="Basic residues" evidence="1">
    <location>
        <begin position="1"/>
        <end position="10"/>
    </location>
</feature>
<accession>A0A8C6DY52</accession>
<name>A0A8C6DY52_MOSMO</name>
<dbReference type="GeneTree" id="ENSGT01140000283153"/>
<dbReference type="PANTHER" id="PTHR37876">
    <property type="entry name" value="PROTEIN GAR2-LIKE"/>
    <property type="match status" value="1"/>
</dbReference>
<dbReference type="InterPro" id="IPR040433">
    <property type="entry name" value="Spermatid_TP"/>
</dbReference>
<evidence type="ECO:0000313" key="2">
    <source>
        <dbReference type="Ensembl" id="ENSMMSP00000022204.1"/>
    </source>
</evidence>
<reference evidence="2" key="2">
    <citation type="submission" date="2025-09" db="UniProtKB">
        <authorList>
            <consortium name="Ensembl"/>
        </authorList>
    </citation>
    <scope>IDENTIFICATION</scope>
</reference>
<dbReference type="AlphaFoldDB" id="A0A8C6DY52"/>